<dbReference type="EC" id="3.5.4.33" evidence="4"/>
<feature type="domain" description="CMP/dCMP-type deaminase" evidence="12">
    <location>
        <begin position="41"/>
        <end position="153"/>
    </location>
</feature>
<dbReference type="InterPro" id="IPR016192">
    <property type="entry name" value="APOBEC/CMP_deaminase_Zn-bd"/>
</dbReference>
<dbReference type="InterPro" id="IPR002125">
    <property type="entry name" value="CMP_dCMP_dom"/>
</dbReference>
<sequence length="188" mass="20322">MIFPASHLRRLNGNKPVENSERREDGKTPDKVVPDASALVSADLKWMQHALALAVHAETEGEVPVGAVIVRDDCVIAEGWNQPVMNHDPTAHAEVMALRAAGLAEKNYRLLGTTLYVTLEPCVMCAGAIIHARVGRVVYGATDPRVGAAGSAFSLLGSDQFNHLVRVEGGVLESECSGLLRRFFKARR</sequence>
<keyword evidence="8 13" id="KW-0378">Hydrolase</keyword>
<comment type="similarity">
    <text evidence="2">Belongs to the cytidine and deoxycytidylate deaminase family. ADAT2 subfamily.</text>
</comment>
<evidence type="ECO:0000256" key="1">
    <source>
        <dbReference type="ARBA" id="ARBA00001947"/>
    </source>
</evidence>
<dbReference type="PROSITE" id="PS51747">
    <property type="entry name" value="CYT_DCMP_DEAMINASES_2"/>
    <property type="match status" value="1"/>
</dbReference>
<evidence type="ECO:0000256" key="7">
    <source>
        <dbReference type="ARBA" id="ARBA00022723"/>
    </source>
</evidence>
<dbReference type="Gene3D" id="3.40.140.10">
    <property type="entry name" value="Cytidine Deaminase, domain 2"/>
    <property type="match status" value="1"/>
</dbReference>
<comment type="cofactor">
    <cofactor evidence="1">
        <name>Zn(2+)</name>
        <dbReference type="ChEBI" id="CHEBI:29105"/>
    </cofactor>
</comment>
<dbReference type="HAMAP" id="MF_00972">
    <property type="entry name" value="tRNA_aden_deaminase"/>
    <property type="match status" value="1"/>
</dbReference>
<dbReference type="GO" id="GO:0008270">
    <property type="term" value="F:zinc ion binding"/>
    <property type="evidence" value="ECO:0007669"/>
    <property type="project" value="InterPro"/>
</dbReference>
<proteinExistence type="inferred from homology"/>
<name>A0A3B1AP85_9ZZZZ</name>
<keyword evidence="9" id="KW-0862">Zinc</keyword>
<feature type="compositionally biased region" description="Basic and acidic residues" evidence="11">
    <location>
        <begin position="18"/>
        <end position="32"/>
    </location>
</feature>
<evidence type="ECO:0000256" key="5">
    <source>
        <dbReference type="ARBA" id="ARBA00019216"/>
    </source>
</evidence>
<dbReference type="AlphaFoldDB" id="A0A3B1AP85"/>
<evidence type="ECO:0000256" key="2">
    <source>
        <dbReference type="ARBA" id="ARBA00010669"/>
    </source>
</evidence>
<comment type="subunit">
    <text evidence="3">Homodimer.</text>
</comment>
<protein>
    <recommendedName>
        <fullName evidence="5">tRNA-specific adenosine deaminase 2</fullName>
        <ecNumber evidence="4">3.5.4.33</ecNumber>
    </recommendedName>
</protein>
<evidence type="ECO:0000256" key="4">
    <source>
        <dbReference type="ARBA" id="ARBA00012740"/>
    </source>
</evidence>
<dbReference type="FunFam" id="3.40.140.10:FF:000005">
    <property type="entry name" value="tRNA-specific adenosine deaminase"/>
    <property type="match status" value="1"/>
</dbReference>
<dbReference type="NCBIfam" id="NF008113">
    <property type="entry name" value="PRK10860.1"/>
    <property type="match status" value="1"/>
</dbReference>
<dbReference type="PANTHER" id="PTHR11079:SF202">
    <property type="entry name" value="TRNA-SPECIFIC ADENOSINE DEAMINASE"/>
    <property type="match status" value="1"/>
</dbReference>
<dbReference type="PROSITE" id="PS00903">
    <property type="entry name" value="CYT_DCMP_DEAMINASES_1"/>
    <property type="match status" value="1"/>
</dbReference>
<dbReference type="Pfam" id="PF00383">
    <property type="entry name" value="dCMP_cyt_deam_1"/>
    <property type="match status" value="1"/>
</dbReference>
<evidence type="ECO:0000256" key="9">
    <source>
        <dbReference type="ARBA" id="ARBA00022833"/>
    </source>
</evidence>
<dbReference type="CDD" id="cd01285">
    <property type="entry name" value="nucleoside_deaminase"/>
    <property type="match status" value="1"/>
</dbReference>
<evidence type="ECO:0000313" key="13">
    <source>
        <dbReference type="EMBL" id="VAX03531.1"/>
    </source>
</evidence>
<dbReference type="GO" id="GO:0052717">
    <property type="term" value="F:tRNA-specific adenosine-34 deaminase activity"/>
    <property type="evidence" value="ECO:0007669"/>
    <property type="project" value="UniProtKB-EC"/>
</dbReference>
<organism evidence="13">
    <name type="scientific">hydrothermal vent metagenome</name>
    <dbReference type="NCBI Taxonomy" id="652676"/>
    <lineage>
        <taxon>unclassified sequences</taxon>
        <taxon>metagenomes</taxon>
        <taxon>ecological metagenomes</taxon>
    </lineage>
</organism>
<dbReference type="GO" id="GO:0002100">
    <property type="term" value="P:tRNA wobble adenosine to inosine editing"/>
    <property type="evidence" value="ECO:0007669"/>
    <property type="project" value="InterPro"/>
</dbReference>
<gene>
    <name evidence="13" type="ORF">MNBD_GAMMA19-1728</name>
</gene>
<feature type="region of interest" description="Disordered" evidence="11">
    <location>
        <begin position="10"/>
        <end position="32"/>
    </location>
</feature>
<reference evidence="13" key="1">
    <citation type="submission" date="2018-06" db="EMBL/GenBank/DDBJ databases">
        <authorList>
            <person name="Zhirakovskaya E."/>
        </authorList>
    </citation>
    <scope>NUCLEOTIDE SEQUENCE</scope>
</reference>
<comment type="catalytic activity">
    <reaction evidence="10">
        <text>adenosine(34) in tRNA + H2O + H(+) = inosine(34) in tRNA + NH4(+)</text>
        <dbReference type="Rhea" id="RHEA:43168"/>
        <dbReference type="Rhea" id="RHEA-COMP:10373"/>
        <dbReference type="Rhea" id="RHEA-COMP:10374"/>
        <dbReference type="ChEBI" id="CHEBI:15377"/>
        <dbReference type="ChEBI" id="CHEBI:15378"/>
        <dbReference type="ChEBI" id="CHEBI:28938"/>
        <dbReference type="ChEBI" id="CHEBI:74411"/>
        <dbReference type="ChEBI" id="CHEBI:82852"/>
        <dbReference type="EC" id="3.5.4.33"/>
    </reaction>
</comment>
<evidence type="ECO:0000256" key="11">
    <source>
        <dbReference type="SAM" id="MobiDB-lite"/>
    </source>
</evidence>
<keyword evidence="7" id="KW-0479">Metal-binding</keyword>
<dbReference type="EMBL" id="UOFV01000406">
    <property type="protein sequence ID" value="VAX03531.1"/>
    <property type="molecule type" value="Genomic_DNA"/>
</dbReference>
<evidence type="ECO:0000259" key="12">
    <source>
        <dbReference type="PROSITE" id="PS51747"/>
    </source>
</evidence>
<evidence type="ECO:0000256" key="8">
    <source>
        <dbReference type="ARBA" id="ARBA00022801"/>
    </source>
</evidence>
<evidence type="ECO:0000256" key="3">
    <source>
        <dbReference type="ARBA" id="ARBA00011738"/>
    </source>
</evidence>
<dbReference type="SUPFAM" id="SSF53927">
    <property type="entry name" value="Cytidine deaminase-like"/>
    <property type="match status" value="1"/>
</dbReference>
<dbReference type="InterPro" id="IPR016193">
    <property type="entry name" value="Cytidine_deaminase-like"/>
</dbReference>
<accession>A0A3B1AP85</accession>
<dbReference type="PANTHER" id="PTHR11079">
    <property type="entry name" value="CYTOSINE DEAMINASE FAMILY MEMBER"/>
    <property type="match status" value="1"/>
</dbReference>
<evidence type="ECO:0000256" key="10">
    <source>
        <dbReference type="ARBA" id="ARBA00048045"/>
    </source>
</evidence>
<dbReference type="InterPro" id="IPR028883">
    <property type="entry name" value="tRNA_aden_deaminase"/>
</dbReference>
<evidence type="ECO:0000256" key="6">
    <source>
        <dbReference type="ARBA" id="ARBA00022694"/>
    </source>
</evidence>
<keyword evidence="6" id="KW-0819">tRNA processing</keyword>